<dbReference type="Proteomes" id="UP000193411">
    <property type="component" value="Unassembled WGS sequence"/>
</dbReference>
<evidence type="ECO:0008006" key="4">
    <source>
        <dbReference type="Google" id="ProtNLM"/>
    </source>
</evidence>
<proteinExistence type="predicted"/>
<protein>
    <recommendedName>
        <fullName evidence="4">RNI-like protein</fullName>
    </recommendedName>
</protein>
<organism evidence="2 3">
    <name type="scientific">Catenaria anguillulae PL171</name>
    <dbReference type="NCBI Taxonomy" id="765915"/>
    <lineage>
        <taxon>Eukaryota</taxon>
        <taxon>Fungi</taxon>
        <taxon>Fungi incertae sedis</taxon>
        <taxon>Blastocladiomycota</taxon>
        <taxon>Blastocladiomycetes</taxon>
        <taxon>Blastocladiales</taxon>
        <taxon>Catenariaceae</taxon>
        <taxon>Catenaria</taxon>
    </lineage>
</organism>
<keyword evidence="3" id="KW-1185">Reference proteome</keyword>
<dbReference type="EMBL" id="MCFL01000006">
    <property type="protein sequence ID" value="ORZ39276.1"/>
    <property type="molecule type" value="Genomic_DNA"/>
</dbReference>
<evidence type="ECO:0000313" key="2">
    <source>
        <dbReference type="EMBL" id="ORZ39276.1"/>
    </source>
</evidence>
<feature type="region of interest" description="Disordered" evidence="1">
    <location>
        <begin position="201"/>
        <end position="224"/>
    </location>
</feature>
<gene>
    <name evidence="2" type="ORF">BCR44DRAFT_62900</name>
</gene>
<reference evidence="2 3" key="1">
    <citation type="submission" date="2016-07" db="EMBL/GenBank/DDBJ databases">
        <title>Pervasive Adenine N6-methylation of Active Genes in Fungi.</title>
        <authorList>
            <consortium name="DOE Joint Genome Institute"/>
            <person name="Mondo S.J."/>
            <person name="Dannebaum R.O."/>
            <person name="Kuo R.C."/>
            <person name="Labutti K."/>
            <person name="Haridas S."/>
            <person name="Kuo A."/>
            <person name="Salamov A."/>
            <person name="Ahrendt S.R."/>
            <person name="Lipzen A."/>
            <person name="Sullivan W."/>
            <person name="Andreopoulos W.B."/>
            <person name="Clum A."/>
            <person name="Lindquist E."/>
            <person name="Daum C."/>
            <person name="Ramamoorthy G.K."/>
            <person name="Gryganskyi A."/>
            <person name="Culley D."/>
            <person name="Magnuson J.K."/>
            <person name="James T.Y."/>
            <person name="O'Malley M.A."/>
            <person name="Stajich J.E."/>
            <person name="Spatafora J.W."/>
            <person name="Visel A."/>
            <person name="Grigoriev I.V."/>
        </authorList>
    </citation>
    <scope>NUCLEOTIDE SEQUENCE [LARGE SCALE GENOMIC DNA]</scope>
    <source>
        <strain evidence="2 3">PL171</strain>
    </source>
</reference>
<comment type="caution">
    <text evidence="2">The sequence shown here is derived from an EMBL/GenBank/DDBJ whole genome shotgun (WGS) entry which is preliminary data.</text>
</comment>
<dbReference type="OrthoDB" id="78308at2759"/>
<evidence type="ECO:0000313" key="3">
    <source>
        <dbReference type="Proteomes" id="UP000193411"/>
    </source>
</evidence>
<evidence type="ECO:0000256" key="1">
    <source>
        <dbReference type="SAM" id="MobiDB-lite"/>
    </source>
</evidence>
<sequence length="245" mass="25188">MESAFPHLLRTTSKKSIDSAYASSSLTTSPTRPFLKRVNLCCNPLADTGLYYLLDALQSDVGVAAIDLQFTKLTNAGLEAAWLVLQDVPGAVALDVRNNADADHEWIAKVLALAGTDNLKDPELAWIPDGVHPLEASLAQGANAPPRVPKVKSAVATTRYAVPHVAKSPVKSAHAAAAGAGVQVPRPAWRPAGISQLPTVAAGGADTKKASSASKKGHTGMSPQGQGECLGARCVEACIGGLAGG</sequence>
<dbReference type="SUPFAM" id="SSF52047">
    <property type="entry name" value="RNI-like"/>
    <property type="match status" value="1"/>
</dbReference>
<dbReference type="InterPro" id="IPR032675">
    <property type="entry name" value="LRR_dom_sf"/>
</dbReference>
<feature type="compositionally biased region" description="Low complexity" evidence="1">
    <location>
        <begin position="201"/>
        <end position="214"/>
    </location>
</feature>
<name>A0A1Y2HXF0_9FUNG</name>
<dbReference type="AlphaFoldDB" id="A0A1Y2HXF0"/>
<dbReference type="Gene3D" id="3.80.10.10">
    <property type="entry name" value="Ribonuclease Inhibitor"/>
    <property type="match status" value="1"/>
</dbReference>
<accession>A0A1Y2HXF0</accession>